<organism evidence="3 4">
    <name type="scientific">Cyclotella atomus</name>
    <dbReference type="NCBI Taxonomy" id="382360"/>
    <lineage>
        <taxon>Eukaryota</taxon>
        <taxon>Sar</taxon>
        <taxon>Stramenopiles</taxon>
        <taxon>Ochrophyta</taxon>
        <taxon>Bacillariophyta</taxon>
        <taxon>Coscinodiscophyceae</taxon>
        <taxon>Thalassiosirophycidae</taxon>
        <taxon>Stephanodiscales</taxon>
        <taxon>Stephanodiscaceae</taxon>
        <taxon>Cyclotella</taxon>
    </lineage>
</organism>
<feature type="transmembrane region" description="Helical" evidence="1">
    <location>
        <begin position="9"/>
        <end position="28"/>
    </location>
</feature>
<keyword evidence="4" id="KW-1185">Reference proteome</keyword>
<dbReference type="Proteomes" id="UP001530400">
    <property type="component" value="Unassembled WGS sequence"/>
</dbReference>
<dbReference type="Pfam" id="PF20254">
    <property type="entry name" value="DMFA2_C"/>
    <property type="match status" value="1"/>
</dbReference>
<dbReference type="AlphaFoldDB" id="A0ABD3NFU8"/>
<dbReference type="InterPro" id="IPR046540">
    <property type="entry name" value="DMFA2_C"/>
</dbReference>
<reference evidence="3 4" key="1">
    <citation type="submission" date="2024-10" db="EMBL/GenBank/DDBJ databases">
        <title>Updated reference genomes for cyclostephanoid diatoms.</title>
        <authorList>
            <person name="Roberts W.R."/>
            <person name="Alverson A.J."/>
        </authorList>
    </citation>
    <scope>NUCLEOTIDE SEQUENCE [LARGE SCALE GENOMIC DNA]</scope>
    <source>
        <strain evidence="3 4">AJA010-31</strain>
    </source>
</reference>
<evidence type="ECO:0000313" key="4">
    <source>
        <dbReference type="Proteomes" id="UP001530400"/>
    </source>
</evidence>
<proteinExistence type="predicted"/>
<accession>A0ABD3NFU8</accession>
<dbReference type="EMBL" id="JALLPJ020001235">
    <property type="protein sequence ID" value="KAL3773391.1"/>
    <property type="molecule type" value="Genomic_DNA"/>
</dbReference>
<keyword evidence="1" id="KW-0472">Membrane</keyword>
<name>A0ABD3NFU8_9STRA</name>
<evidence type="ECO:0000313" key="3">
    <source>
        <dbReference type="EMBL" id="KAL3773391.1"/>
    </source>
</evidence>
<comment type="caution">
    <text evidence="3">The sequence shown here is derived from an EMBL/GenBank/DDBJ whole genome shotgun (WGS) entry which is preliminary data.</text>
</comment>
<protein>
    <recommendedName>
        <fullName evidence="2">N,N-dimethylformamidase beta subunit-like C-terminal domain-containing protein</fullName>
    </recommendedName>
</protein>
<evidence type="ECO:0000256" key="1">
    <source>
        <dbReference type="SAM" id="Phobius"/>
    </source>
</evidence>
<keyword evidence="1" id="KW-1133">Transmembrane helix</keyword>
<sequence length="561" mass="63619">MAAGLSKRIVLWLSFAATTFIFQLYFALQYERSSHWTQHADFWAHSAPISHQPNSRQLNTDNAIAIENRNAGTKEWKLSNPALQRQVEGYMSHTSVSAGQSILLFYNSRSNATVEMEVFRTGWYNGLGARRLAGPTLLDGVEQTVTAPDGYGMVACRWKDPFEVQTDSTWTTGVYLIRLTEQSTFTQAYTIFVVRNDTHKTPDITFQLPTNTYQAYNYWGGKSLYGWGSGLNVPWGSQSGDRARKVSYDRPYARSTNDNAAFGNGAGEYLTNVQPQFPNYGLNTSASWNYNMVRWLERNGLDVSYVTNVDTHDRLHELQHKPKVFLTQGHDEYWSNAMRDTVERLRDESLVHLMFLGSNTAYFMVRMEQPIDSQSSSLVAFNSTSHPNLAPRESRVIACFKRKNADPNKHELSVPARQYRPEGELIGVEYVGDPYETDLIVKTASHWMFRNTQVVSGHVIPGLLGYEVDTAFDSKRQDRNFTILFETKVANRQKKRSGDTLLCHSTIYTTDAGVNVFGAGSMYWSWGLDDYGVVEGLRGSLLSNIIDRMTWNFLEAAGIKR</sequence>
<gene>
    <name evidence="3" type="ORF">ACHAWO_003682</name>
</gene>
<feature type="domain" description="N,N-dimethylformamidase beta subunit-like C-terminal" evidence="2">
    <location>
        <begin position="116"/>
        <end position="529"/>
    </location>
</feature>
<evidence type="ECO:0000259" key="2">
    <source>
        <dbReference type="Pfam" id="PF20254"/>
    </source>
</evidence>
<keyword evidence="1" id="KW-0812">Transmembrane</keyword>